<proteinExistence type="predicted"/>
<sequence>MWRGDLSPLGCAAALKAANLIFWRTELPSLRAASQPSGDKSPRHKKKQVEASYSLRING</sequence>
<protein>
    <submittedName>
        <fullName evidence="2">Uncharacterized protein</fullName>
    </submittedName>
</protein>
<evidence type="ECO:0000256" key="1">
    <source>
        <dbReference type="SAM" id="MobiDB-lite"/>
    </source>
</evidence>
<dbReference type="Proteomes" id="UP000572407">
    <property type="component" value="Unassembled WGS sequence"/>
</dbReference>
<evidence type="ECO:0000313" key="3">
    <source>
        <dbReference type="Proteomes" id="UP000572407"/>
    </source>
</evidence>
<reference evidence="2 3" key="1">
    <citation type="submission" date="2019-06" db="EMBL/GenBank/DDBJ databases">
        <title>Analysis of the biodiversity of Brassica napus bacterial endophytes for the selection of potential efficient biofertilizers for rapeseed crops.</title>
        <authorList>
            <person name="Jimenez-Gomez A."/>
            <person name="Saati-Santamaria Z."/>
            <person name="Menendez E."/>
            <person name="Rivas R."/>
            <person name="Mateos P.F."/>
            <person name="Velazquez E."/>
            <person name="Garcia-Fraile P."/>
        </authorList>
    </citation>
    <scope>NUCLEOTIDE SEQUENCE [LARGE SCALE GENOMIC DNA]</scope>
    <source>
        <strain evidence="2 3">CDVBN10</strain>
    </source>
</reference>
<feature type="region of interest" description="Disordered" evidence="1">
    <location>
        <begin position="32"/>
        <end position="59"/>
    </location>
</feature>
<organism evidence="2 3">
    <name type="scientific">Pseudomonas brassicacearum subsp. neoaurantiaca</name>
    <dbReference type="NCBI Taxonomy" id="494916"/>
    <lineage>
        <taxon>Bacteria</taxon>
        <taxon>Pseudomonadati</taxon>
        <taxon>Pseudomonadota</taxon>
        <taxon>Gammaproteobacteria</taxon>
        <taxon>Pseudomonadales</taxon>
        <taxon>Pseudomonadaceae</taxon>
        <taxon>Pseudomonas</taxon>
    </lineage>
</organism>
<accession>A0A7V8RKA0</accession>
<evidence type="ECO:0000313" key="2">
    <source>
        <dbReference type="EMBL" id="MBA1378040.1"/>
    </source>
</evidence>
<gene>
    <name evidence="2" type="ORF">FHK92_09485</name>
</gene>
<dbReference type="EMBL" id="VDLV01000011">
    <property type="protein sequence ID" value="MBA1378040.1"/>
    <property type="molecule type" value="Genomic_DNA"/>
</dbReference>
<name>A0A7V8RKA0_9PSED</name>
<comment type="caution">
    <text evidence="2">The sequence shown here is derived from an EMBL/GenBank/DDBJ whole genome shotgun (WGS) entry which is preliminary data.</text>
</comment>
<dbReference type="AlphaFoldDB" id="A0A7V8RKA0"/>